<dbReference type="InterPro" id="IPR021732">
    <property type="entry name" value="DUF3301"/>
</dbReference>
<evidence type="ECO:0000313" key="1">
    <source>
        <dbReference type="EMBL" id="PWQ98792.1"/>
    </source>
</evidence>
<dbReference type="Pfam" id="PF11743">
    <property type="entry name" value="DUF3301"/>
    <property type="match status" value="1"/>
</dbReference>
<keyword evidence="2" id="KW-1185">Reference proteome</keyword>
<dbReference type="AlphaFoldDB" id="A0A317CR75"/>
<gene>
    <name evidence="1" type="ORF">DKT75_03025</name>
</gene>
<organism evidence="1 2">
    <name type="scientific">Leucothrix arctica</name>
    <dbReference type="NCBI Taxonomy" id="1481894"/>
    <lineage>
        <taxon>Bacteria</taxon>
        <taxon>Pseudomonadati</taxon>
        <taxon>Pseudomonadota</taxon>
        <taxon>Gammaproteobacteria</taxon>
        <taxon>Thiotrichales</taxon>
        <taxon>Thiotrichaceae</taxon>
        <taxon>Leucothrix</taxon>
    </lineage>
</organism>
<evidence type="ECO:0000313" key="2">
    <source>
        <dbReference type="Proteomes" id="UP000245506"/>
    </source>
</evidence>
<dbReference type="EMBL" id="QGKL01000010">
    <property type="protein sequence ID" value="PWQ98792.1"/>
    <property type="molecule type" value="Genomic_DNA"/>
</dbReference>
<reference evidence="1 2" key="1">
    <citation type="submission" date="2018-05" db="EMBL/GenBank/DDBJ databases">
        <title>Leucothrix arctica sp. nov., isolated from Arctic seawater.</title>
        <authorList>
            <person name="Choi A."/>
            <person name="Baek K."/>
        </authorList>
    </citation>
    <scope>NUCLEOTIDE SEQUENCE [LARGE SCALE GENOMIC DNA]</scope>
    <source>
        <strain evidence="1 2">IMCC9719</strain>
    </source>
</reference>
<dbReference type="OrthoDB" id="5959530at2"/>
<accession>A0A317CR75</accession>
<protein>
    <submittedName>
        <fullName evidence="1">DUF3301 domain-containing protein</fullName>
    </submittedName>
</protein>
<comment type="caution">
    <text evidence="1">The sequence shown here is derived from an EMBL/GenBank/DDBJ whole genome shotgun (WGS) entry which is preliminary data.</text>
</comment>
<dbReference type="RefSeq" id="WP_109821948.1">
    <property type="nucleotide sequence ID" value="NZ_QGKL01000010.1"/>
</dbReference>
<dbReference type="Proteomes" id="UP000245506">
    <property type="component" value="Unassembled WGS sequence"/>
</dbReference>
<sequence length="105" mass="11803">MSSLFVIILLALLAWFWFDSARAKETATTAAAQACQTIQAQLLDQTVSLKKLSFARNSRGRIEIERTYNFELSINRQDRAVGRVFLLAQAVDSIQLDHEDGTTIL</sequence>
<name>A0A317CR75_9GAMM</name>
<proteinExistence type="predicted"/>